<keyword evidence="1" id="KW-0813">Transport</keyword>
<feature type="compositionally biased region" description="Basic and acidic residues" evidence="5">
    <location>
        <begin position="508"/>
        <end position="520"/>
    </location>
</feature>
<evidence type="ECO:0000256" key="4">
    <source>
        <dbReference type="ARBA" id="ARBA00022840"/>
    </source>
</evidence>
<gene>
    <name evidence="7" type="ORF">D9V37_03055</name>
</gene>
<dbReference type="SMART" id="SM00382">
    <property type="entry name" value="AAA"/>
    <property type="match status" value="2"/>
</dbReference>
<dbReference type="OrthoDB" id="3812274at2"/>
<evidence type="ECO:0000256" key="5">
    <source>
        <dbReference type="SAM" id="MobiDB-lite"/>
    </source>
</evidence>
<dbReference type="GO" id="GO:0016887">
    <property type="term" value="F:ATP hydrolysis activity"/>
    <property type="evidence" value="ECO:0007669"/>
    <property type="project" value="InterPro"/>
</dbReference>
<keyword evidence="8" id="KW-1185">Reference proteome</keyword>
<keyword evidence="2" id="KW-0677">Repeat</keyword>
<dbReference type="InterPro" id="IPR027417">
    <property type="entry name" value="P-loop_NTPase"/>
</dbReference>
<feature type="region of interest" description="Disordered" evidence="5">
    <location>
        <begin position="500"/>
        <end position="520"/>
    </location>
</feature>
<dbReference type="CDD" id="cd03216">
    <property type="entry name" value="ABC_Carb_Monos_I"/>
    <property type="match status" value="1"/>
</dbReference>
<dbReference type="RefSeq" id="WP_121804950.1">
    <property type="nucleotide sequence ID" value="NZ_RDBE01000001.1"/>
</dbReference>
<dbReference type="Pfam" id="PF00005">
    <property type="entry name" value="ABC_tran"/>
    <property type="match status" value="2"/>
</dbReference>
<dbReference type="InterPro" id="IPR003593">
    <property type="entry name" value="AAA+_ATPase"/>
</dbReference>
<dbReference type="GO" id="GO:0005524">
    <property type="term" value="F:ATP binding"/>
    <property type="evidence" value="ECO:0007669"/>
    <property type="project" value="UniProtKB-KW"/>
</dbReference>
<name>A0A3L8P8B8_9ACTN</name>
<keyword evidence="4 7" id="KW-0067">ATP-binding</keyword>
<evidence type="ECO:0000256" key="3">
    <source>
        <dbReference type="ARBA" id="ARBA00022741"/>
    </source>
</evidence>
<accession>A0A3L8P8B8</accession>
<dbReference type="InterPro" id="IPR017871">
    <property type="entry name" value="ABC_transporter-like_CS"/>
</dbReference>
<organism evidence="7 8">
    <name type="scientific">Nocardioides mangrovicus</name>
    <dbReference type="NCBI Taxonomy" id="2478913"/>
    <lineage>
        <taxon>Bacteria</taxon>
        <taxon>Bacillati</taxon>
        <taxon>Actinomycetota</taxon>
        <taxon>Actinomycetes</taxon>
        <taxon>Propionibacteriales</taxon>
        <taxon>Nocardioidaceae</taxon>
        <taxon>Nocardioides</taxon>
    </lineage>
</organism>
<dbReference type="PROSITE" id="PS00211">
    <property type="entry name" value="ABC_TRANSPORTER_1"/>
    <property type="match status" value="1"/>
</dbReference>
<dbReference type="Gene3D" id="3.40.50.300">
    <property type="entry name" value="P-loop containing nucleotide triphosphate hydrolases"/>
    <property type="match status" value="2"/>
</dbReference>
<evidence type="ECO:0000313" key="7">
    <source>
        <dbReference type="EMBL" id="RLV51272.1"/>
    </source>
</evidence>
<protein>
    <submittedName>
        <fullName evidence="7">Sugar ABC transporter ATP-binding protein</fullName>
    </submittedName>
</protein>
<dbReference type="PANTHER" id="PTHR43790:SF9">
    <property type="entry name" value="GALACTOFURANOSE TRANSPORTER ATP-BINDING PROTEIN YTFR"/>
    <property type="match status" value="1"/>
</dbReference>
<evidence type="ECO:0000259" key="6">
    <source>
        <dbReference type="PROSITE" id="PS50893"/>
    </source>
</evidence>
<dbReference type="SUPFAM" id="SSF52540">
    <property type="entry name" value="P-loop containing nucleoside triphosphate hydrolases"/>
    <property type="match status" value="2"/>
</dbReference>
<dbReference type="PROSITE" id="PS50893">
    <property type="entry name" value="ABC_TRANSPORTER_2"/>
    <property type="match status" value="2"/>
</dbReference>
<feature type="domain" description="ABC transporter" evidence="6">
    <location>
        <begin position="260"/>
        <end position="502"/>
    </location>
</feature>
<evidence type="ECO:0000256" key="1">
    <source>
        <dbReference type="ARBA" id="ARBA00022448"/>
    </source>
</evidence>
<dbReference type="Proteomes" id="UP000281708">
    <property type="component" value="Unassembled WGS sequence"/>
</dbReference>
<evidence type="ECO:0000313" key="8">
    <source>
        <dbReference type="Proteomes" id="UP000281708"/>
    </source>
</evidence>
<dbReference type="InterPro" id="IPR003439">
    <property type="entry name" value="ABC_transporter-like_ATP-bd"/>
</dbReference>
<proteinExistence type="predicted"/>
<dbReference type="InterPro" id="IPR050107">
    <property type="entry name" value="ABC_carbohydrate_import_ATPase"/>
</dbReference>
<sequence length="520" mass="55999">MTARGDHRRDGAGLVCQDLVKAFSGVTVLKGVSFEVRPGSVVGLIGENGAGKSTLSSLITGVLPPTSGTMRLDGQPYAPASPSEALAKGVVLIHQEIRLLPELSVAENIFLGRLPQRGGRIDRARMNREATEVLGSLGVDLDPRRVVGGLSMARQQEIEIAKAISRNPEFVIFDEPSASLGETETEHVLERIRTLRERGTGVVYISHRLDEVLDVADHVVCLRDGHQVGSWTRGDVTRQDLVNAMVGREFTYEHVAPRPSRAETVLEVEDLGRTGVFEHIDFTVSAGEVLGIAGLVGAGRTEVVRAIAGVDKHETGRVVIGGRPLKGGRPSEAIKAGIVMVPEDRKSQGLHLDRSAEENVVLPWERDLAGGGLMTRKLIRRVGTQQRERLDIRGRMALPVKSMSGGNQQKVLIAKWLVKDPKVLIVDEPTRGVDVGAKMAIYEIIRSLAAEGMAVIVVSSELEEVLGLAHRVLVMAGGRQQGVLTRDEATPERVMELAVPGGATSESFGHDESLAATAER</sequence>
<dbReference type="CDD" id="cd03215">
    <property type="entry name" value="ABC_Carb_Monos_II"/>
    <property type="match status" value="1"/>
</dbReference>
<reference evidence="7 8" key="1">
    <citation type="submission" date="2018-10" db="EMBL/GenBank/DDBJ databases">
        <title>Marmoricola sp. 4Q3S-7 whole genome shotgun sequence.</title>
        <authorList>
            <person name="Li F."/>
        </authorList>
    </citation>
    <scope>NUCLEOTIDE SEQUENCE [LARGE SCALE GENOMIC DNA]</scope>
    <source>
        <strain evidence="7 8">4Q3S-7</strain>
    </source>
</reference>
<dbReference type="PANTHER" id="PTHR43790">
    <property type="entry name" value="CARBOHYDRATE TRANSPORT ATP-BINDING PROTEIN MG119-RELATED"/>
    <property type="match status" value="1"/>
</dbReference>
<feature type="domain" description="ABC transporter" evidence="6">
    <location>
        <begin position="14"/>
        <end position="249"/>
    </location>
</feature>
<keyword evidence="3" id="KW-0547">Nucleotide-binding</keyword>
<dbReference type="EMBL" id="RDBE01000001">
    <property type="protein sequence ID" value="RLV51272.1"/>
    <property type="molecule type" value="Genomic_DNA"/>
</dbReference>
<dbReference type="AlphaFoldDB" id="A0A3L8P8B8"/>
<comment type="caution">
    <text evidence="7">The sequence shown here is derived from an EMBL/GenBank/DDBJ whole genome shotgun (WGS) entry which is preliminary data.</text>
</comment>
<evidence type="ECO:0000256" key="2">
    <source>
        <dbReference type="ARBA" id="ARBA00022737"/>
    </source>
</evidence>